<proteinExistence type="predicted"/>
<organism evidence="1 2">
    <name type="scientific">Candidatus Blautia faecigallinarum</name>
    <dbReference type="NCBI Taxonomy" id="2838488"/>
    <lineage>
        <taxon>Bacteria</taxon>
        <taxon>Bacillati</taxon>
        <taxon>Bacillota</taxon>
        <taxon>Clostridia</taxon>
        <taxon>Lachnospirales</taxon>
        <taxon>Lachnospiraceae</taxon>
        <taxon>Blautia</taxon>
    </lineage>
</organism>
<comment type="caution">
    <text evidence="1">The sequence shown here is derived from an EMBL/GenBank/DDBJ whole genome shotgun (WGS) entry which is preliminary data.</text>
</comment>
<dbReference type="AlphaFoldDB" id="A0A9D2IU24"/>
<gene>
    <name evidence="1" type="ORF">IAA21_10800</name>
</gene>
<reference evidence="1" key="2">
    <citation type="submission" date="2021-04" db="EMBL/GenBank/DDBJ databases">
        <authorList>
            <person name="Gilroy R."/>
        </authorList>
    </citation>
    <scope>NUCLEOTIDE SEQUENCE</scope>
    <source>
        <strain evidence="1">14324</strain>
    </source>
</reference>
<accession>A0A9D2IU24</accession>
<feature type="non-terminal residue" evidence="1">
    <location>
        <position position="1"/>
    </location>
</feature>
<name>A0A9D2IU24_9FIRM</name>
<dbReference type="Proteomes" id="UP000824041">
    <property type="component" value="Unassembled WGS sequence"/>
</dbReference>
<dbReference type="EMBL" id="DXBU01000144">
    <property type="protein sequence ID" value="HIZ23266.1"/>
    <property type="molecule type" value="Genomic_DNA"/>
</dbReference>
<sequence>PSPNYLGVGDKLDEEGFRAHIRKSILAARGCEMEITQRDVYTINHDIDKAHRYVQIIREEIEKNWR</sequence>
<evidence type="ECO:0000313" key="1">
    <source>
        <dbReference type="EMBL" id="HIZ23266.1"/>
    </source>
</evidence>
<evidence type="ECO:0000313" key="2">
    <source>
        <dbReference type="Proteomes" id="UP000824041"/>
    </source>
</evidence>
<reference evidence="1" key="1">
    <citation type="journal article" date="2021" name="PeerJ">
        <title>Extensive microbial diversity within the chicken gut microbiome revealed by metagenomics and culture.</title>
        <authorList>
            <person name="Gilroy R."/>
            <person name="Ravi A."/>
            <person name="Getino M."/>
            <person name="Pursley I."/>
            <person name="Horton D.L."/>
            <person name="Alikhan N.F."/>
            <person name="Baker D."/>
            <person name="Gharbi K."/>
            <person name="Hall N."/>
            <person name="Watson M."/>
            <person name="Adriaenssens E.M."/>
            <person name="Foster-Nyarko E."/>
            <person name="Jarju S."/>
            <person name="Secka A."/>
            <person name="Antonio M."/>
            <person name="Oren A."/>
            <person name="Chaudhuri R.R."/>
            <person name="La Ragione R."/>
            <person name="Hildebrand F."/>
            <person name="Pallen M.J."/>
        </authorList>
    </citation>
    <scope>NUCLEOTIDE SEQUENCE</scope>
    <source>
        <strain evidence="1">14324</strain>
    </source>
</reference>
<protein>
    <submittedName>
        <fullName evidence="1">Uncharacterized protein</fullName>
    </submittedName>
</protein>